<accession>A0A397VY19</accession>
<name>A0A397VY19_9GLOM</name>
<proteinExistence type="predicted"/>
<organism evidence="2 3">
    <name type="scientific">Gigaspora rosea</name>
    <dbReference type="NCBI Taxonomy" id="44941"/>
    <lineage>
        <taxon>Eukaryota</taxon>
        <taxon>Fungi</taxon>
        <taxon>Fungi incertae sedis</taxon>
        <taxon>Mucoromycota</taxon>
        <taxon>Glomeromycotina</taxon>
        <taxon>Glomeromycetes</taxon>
        <taxon>Diversisporales</taxon>
        <taxon>Gigasporaceae</taxon>
        <taxon>Gigaspora</taxon>
    </lineage>
</organism>
<dbReference type="Proteomes" id="UP000266673">
    <property type="component" value="Unassembled WGS sequence"/>
</dbReference>
<dbReference type="AlphaFoldDB" id="A0A397VY19"/>
<evidence type="ECO:0000313" key="2">
    <source>
        <dbReference type="EMBL" id="RIB26721.1"/>
    </source>
</evidence>
<keyword evidence="3" id="KW-1185">Reference proteome</keyword>
<feature type="region of interest" description="Disordered" evidence="1">
    <location>
        <begin position="132"/>
        <end position="179"/>
    </location>
</feature>
<sequence>MTYKSRKVVFKKASAGTSNANKHNTNKTLKRNLRSFALRDPQTRKAHIDKQKTLARNNANQIVQKGIPTGLFFNLIKLDMSDSEPNNEPNNKIDQGICLNFLLVKNPKGKATQNAGSGRIPTEIIDQLFLDNDNEDNSDNEDSWEDINNDKTSEYSTDDDLTDEFISFDAPNGGSYNNN</sequence>
<dbReference type="OrthoDB" id="10427452at2759"/>
<dbReference type="EMBL" id="QKWP01000126">
    <property type="protein sequence ID" value="RIB26721.1"/>
    <property type="molecule type" value="Genomic_DNA"/>
</dbReference>
<feature type="compositionally biased region" description="Acidic residues" evidence="1">
    <location>
        <begin position="132"/>
        <end position="147"/>
    </location>
</feature>
<evidence type="ECO:0000313" key="3">
    <source>
        <dbReference type="Proteomes" id="UP000266673"/>
    </source>
</evidence>
<protein>
    <submittedName>
        <fullName evidence="2">Uncharacterized protein</fullName>
    </submittedName>
</protein>
<reference evidence="2 3" key="1">
    <citation type="submission" date="2018-06" db="EMBL/GenBank/DDBJ databases">
        <title>Comparative genomics reveals the genomic features of Rhizophagus irregularis, R. cerebriforme, R. diaphanum and Gigaspora rosea, and their symbiotic lifestyle signature.</title>
        <authorList>
            <person name="Morin E."/>
            <person name="San Clemente H."/>
            <person name="Chen E.C.H."/>
            <person name="De La Providencia I."/>
            <person name="Hainaut M."/>
            <person name="Kuo A."/>
            <person name="Kohler A."/>
            <person name="Murat C."/>
            <person name="Tang N."/>
            <person name="Roy S."/>
            <person name="Loubradou J."/>
            <person name="Henrissat B."/>
            <person name="Grigoriev I.V."/>
            <person name="Corradi N."/>
            <person name="Roux C."/>
            <person name="Martin F.M."/>
        </authorList>
    </citation>
    <scope>NUCLEOTIDE SEQUENCE [LARGE SCALE GENOMIC DNA]</scope>
    <source>
        <strain evidence="2 3">DAOM 194757</strain>
    </source>
</reference>
<evidence type="ECO:0000256" key="1">
    <source>
        <dbReference type="SAM" id="MobiDB-lite"/>
    </source>
</evidence>
<comment type="caution">
    <text evidence="2">The sequence shown here is derived from an EMBL/GenBank/DDBJ whole genome shotgun (WGS) entry which is preliminary data.</text>
</comment>
<gene>
    <name evidence="2" type="ORF">C2G38_2162682</name>
</gene>